<name>A0A8H4W3P9_9HELO</name>
<evidence type="ECO:0000313" key="2">
    <source>
        <dbReference type="Proteomes" id="UP000566819"/>
    </source>
</evidence>
<dbReference type="OrthoDB" id="10672729at2759"/>
<proteinExistence type="predicted"/>
<reference evidence="1 2" key="1">
    <citation type="submission" date="2020-03" db="EMBL/GenBank/DDBJ databases">
        <title>Draft Genome Sequence of Cudoniella acicularis.</title>
        <authorList>
            <person name="Buettner E."/>
            <person name="Kellner H."/>
        </authorList>
    </citation>
    <scope>NUCLEOTIDE SEQUENCE [LARGE SCALE GENOMIC DNA]</scope>
    <source>
        <strain evidence="1 2">DSM 108380</strain>
    </source>
</reference>
<dbReference type="AlphaFoldDB" id="A0A8H4W3P9"/>
<keyword evidence="2" id="KW-1185">Reference proteome</keyword>
<sequence length="335" mass="37730">MTAPAIPIPNISQFASLFASTSNISWTKLKPPLLVIDNARDDIQLRQLFGNPPFLFPGLIIVVLNTAYTPRVFQGNFEVLKLVEVKPFTVDTAVVCFVNILETRDYSLPVEEEEIKKVVLSCLDSPHPMIFTTIALRIVKDNSPLLDYKTQKSIMELVKTVITPNGLDRVNLNDMELLLLRIFALLSSGVRTEWNDTRNLCSVSRRAFSGEPVQVSMLSHTNRGPCHGLSINATLLMEVIRVHSWYLFEHGRLHEALEMPDLAEGIGKRLLQTTKAFPNNLPYLSTIFWFQASIRSIQGSIALELNQSWHLDSRKEALQLKLDAKKGPAEVFCAF</sequence>
<accession>A0A8H4W3P9</accession>
<comment type="caution">
    <text evidence="1">The sequence shown here is derived from an EMBL/GenBank/DDBJ whole genome shotgun (WGS) entry which is preliminary data.</text>
</comment>
<organism evidence="1 2">
    <name type="scientific">Cudoniella acicularis</name>
    <dbReference type="NCBI Taxonomy" id="354080"/>
    <lineage>
        <taxon>Eukaryota</taxon>
        <taxon>Fungi</taxon>
        <taxon>Dikarya</taxon>
        <taxon>Ascomycota</taxon>
        <taxon>Pezizomycotina</taxon>
        <taxon>Leotiomycetes</taxon>
        <taxon>Helotiales</taxon>
        <taxon>Tricladiaceae</taxon>
        <taxon>Cudoniella</taxon>
    </lineage>
</organism>
<protein>
    <submittedName>
        <fullName evidence="1">Uncharacterized protein</fullName>
    </submittedName>
</protein>
<gene>
    <name evidence="1" type="ORF">G7Y89_g8303</name>
</gene>
<evidence type="ECO:0000313" key="1">
    <source>
        <dbReference type="EMBL" id="KAF4629834.1"/>
    </source>
</evidence>
<dbReference type="Proteomes" id="UP000566819">
    <property type="component" value="Unassembled WGS sequence"/>
</dbReference>
<dbReference type="EMBL" id="JAAMPI010000620">
    <property type="protein sequence ID" value="KAF4629834.1"/>
    <property type="molecule type" value="Genomic_DNA"/>
</dbReference>